<dbReference type="KEGG" id="scu:SCE1572_12900"/>
<reference evidence="2 3" key="1">
    <citation type="journal article" date="2013" name="Sci. Rep.">
        <title>Extraordinary expansion of a Sorangium cellulosum genome from an alkaline milieu.</title>
        <authorList>
            <person name="Han K."/>
            <person name="Li Z.F."/>
            <person name="Peng R."/>
            <person name="Zhu L.P."/>
            <person name="Zhou T."/>
            <person name="Wang L.G."/>
            <person name="Li S.G."/>
            <person name="Zhang X.B."/>
            <person name="Hu W."/>
            <person name="Wu Z.H."/>
            <person name="Qin N."/>
            <person name="Li Y.Z."/>
        </authorList>
    </citation>
    <scope>NUCLEOTIDE SEQUENCE [LARGE SCALE GENOMIC DNA]</scope>
    <source>
        <strain evidence="2 3">So0157-2</strain>
    </source>
</reference>
<dbReference type="eggNOG" id="COG2405">
    <property type="taxonomic scope" value="Bacteria"/>
</dbReference>
<dbReference type="AlphaFoldDB" id="S4XS47"/>
<dbReference type="InterPro" id="IPR021799">
    <property type="entry name" value="PIN-like_prokaryotic"/>
</dbReference>
<dbReference type="Pfam" id="PF11848">
    <property type="entry name" value="DUF3368"/>
    <property type="match status" value="1"/>
</dbReference>
<evidence type="ECO:0000256" key="1">
    <source>
        <dbReference type="SAM" id="MobiDB-lite"/>
    </source>
</evidence>
<dbReference type="PANTHER" id="PTHR39550:SF1">
    <property type="entry name" value="SLL0658 PROTEIN"/>
    <property type="match status" value="1"/>
</dbReference>
<dbReference type="InterPro" id="IPR013406">
    <property type="entry name" value="CHP02574_addiction_mod"/>
</dbReference>
<dbReference type="RefSeq" id="WP_020734549.1">
    <property type="nucleotide sequence ID" value="NC_021658.1"/>
</dbReference>
<evidence type="ECO:0000313" key="2">
    <source>
        <dbReference type="EMBL" id="AGP35339.1"/>
    </source>
</evidence>
<gene>
    <name evidence="2" type="ORF">SCE1572_12900</name>
</gene>
<feature type="region of interest" description="Disordered" evidence="1">
    <location>
        <begin position="159"/>
        <end position="190"/>
    </location>
</feature>
<dbReference type="Proteomes" id="UP000014803">
    <property type="component" value="Chromosome"/>
</dbReference>
<dbReference type="PANTHER" id="PTHR39550">
    <property type="entry name" value="SLL0658 PROTEIN"/>
    <property type="match status" value="1"/>
</dbReference>
<feature type="compositionally biased region" description="Basic and acidic residues" evidence="1">
    <location>
        <begin position="177"/>
        <end position="190"/>
    </location>
</feature>
<proteinExistence type="predicted"/>
<organism evidence="2 3">
    <name type="scientific">Sorangium cellulosum So0157-2</name>
    <dbReference type="NCBI Taxonomy" id="1254432"/>
    <lineage>
        <taxon>Bacteria</taxon>
        <taxon>Pseudomonadati</taxon>
        <taxon>Myxococcota</taxon>
        <taxon>Polyangia</taxon>
        <taxon>Polyangiales</taxon>
        <taxon>Polyangiaceae</taxon>
        <taxon>Sorangium</taxon>
    </lineage>
</organism>
<sequence length="190" mass="21192">MAEAISNTSPLLYLHRIGAMDWLAEMFKDVWVPSAVDRELKEGRRKGYEVPTLNTYGWLSIVDPQSMPSEWLALDLGAGELAAMALALENPSRVILLDDALARRTAQPPTARYNPPVNLPELEAEALKLPVAERARLAETLLKSLDELSEEEHRRLWTAEATRRDAELDADPSGGRPAEDGLRDARARLR</sequence>
<dbReference type="PATRIC" id="fig|1254432.3.peg.2901"/>
<dbReference type="Pfam" id="PF09720">
    <property type="entry name" value="Unstab_antitox"/>
    <property type="match status" value="1"/>
</dbReference>
<evidence type="ECO:0000313" key="3">
    <source>
        <dbReference type="Proteomes" id="UP000014803"/>
    </source>
</evidence>
<protein>
    <submittedName>
        <fullName evidence="2">Uncharacterized protein</fullName>
    </submittedName>
</protein>
<dbReference type="STRING" id="1254432.SCE1572_12900"/>
<dbReference type="EMBL" id="CP003969">
    <property type="protein sequence ID" value="AGP35339.1"/>
    <property type="molecule type" value="Genomic_DNA"/>
</dbReference>
<dbReference type="HOGENOM" id="CLU_1427157_0_0_7"/>
<accession>S4XS47</accession>
<name>S4XS47_SORCE</name>